<keyword evidence="6" id="KW-0406">Ion transport</keyword>
<dbReference type="EMBL" id="MRZV01000073">
    <property type="protein sequence ID" value="PIK59790.1"/>
    <property type="molecule type" value="Genomic_DNA"/>
</dbReference>
<evidence type="ECO:0000256" key="5">
    <source>
        <dbReference type="ARBA" id="ARBA00023018"/>
    </source>
</evidence>
<protein>
    <submittedName>
        <fullName evidence="15">Putative neuronal acetylcholine receptor subunit alpha-3 isoform X2</fullName>
    </submittedName>
</protein>
<keyword evidence="3 12" id="KW-0812">Transmembrane</keyword>
<comment type="subcellular location">
    <subcellularLocation>
        <location evidence="11">Synaptic cell membrane</location>
        <topology evidence="11">Multi-pass membrane protein</topology>
    </subcellularLocation>
</comment>
<keyword evidence="13" id="KW-0732">Signal</keyword>
<evidence type="ECO:0000256" key="1">
    <source>
        <dbReference type="ARBA" id="ARBA00022448"/>
    </source>
</evidence>
<dbReference type="InterPro" id="IPR018000">
    <property type="entry name" value="Neurotransmitter_ion_chnl_CS"/>
</dbReference>
<evidence type="ECO:0000256" key="11">
    <source>
        <dbReference type="ARBA" id="ARBA00034099"/>
    </source>
</evidence>
<evidence type="ECO:0000256" key="6">
    <source>
        <dbReference type="ARBA" id="ARBA00023065"/>
    </source>
</evidence>
<keyword evidence="2" id="KW-1003">Cell membrane</keyword>
<dbReference type="InterPro" id="IPR036734">
    <property type="entry name" value="Neur_chan_lig-bd_sf"/>
</dbReference>
<dbReference type="OrthoDB" id="5975154at2759"/>
<dbReference type="InterPro" id="IPR036719">
    <property type="entry name" value="Neuro-gated_channel_TM_sf"/>
</dbReference>
<evidence type="ECO:0000313" key="15">
    <source>
        <dbReference type="EMBL" id="PIK59790.1"/>
    </source>
</evidence>
<evidence type="ECO:0000256" key="12">
    <source>
        <dbReference type="SAM" id="Phobius"/>
    </source>
</evidence>
<evidence type="ECO:0000256" key="10">
    <source>
        <dbReference type="ARBA" id="ARBA00023303"/>
    </source>
</evidence>
<feature type="chain" id="PRO_5013829425" evidence="13">
    <location>
        <begin position="20"/>
        <end position="289"/>
    </location>
</feature>
<gene>
    <name evidence="15" type="ORF">BSL78_03245</name>
</gene>
<keyword evidence="4 12" id="KW-1133">Transmembrane helix</keyword>
<evidence type="ECO:0000256" key="9">
    <source>
        <dbReference type="ARBA" id="ARBA00023286"/>
    </source>
</evidence>
<proteinExistence type="predicted"/>
<dbReference type="Gene3D" id="2.70.170.10">
    <property type="entry name" value="Neurotransmitter-gated ion-channel ligand-binding domain"/>
    <property type="match status" value="1"/>
</dbReference>
<evidence type="ECO:0000256" key="2">
    <source>
        <dbReference type="ARBA" id="ARBA00022475"/>
    </source>
</evidence>
<evidence type="ECO:0000256" key="3">
    <source>
        <dbReference type="ARBA" id="ARBA00022692"/>
    </source>
</evidence>
<reference evidence="15 16" key="1">
    <citation type="journal article" date="2017" name="PLoS Biol.">
        <title>The sea cucumber genome provides insights into morphological evolution and visceral regeneration.</title>
        <authorList>
            <person name="Zhang X."/>
            <person name="Sun L."/>
            <person name="Yuan J."/>
            <person name="Sun Y."/>
            <person name="Gao Y."/>
            <person name="Zhang L."/>
            <person name="Li S."/>
            <person name="Dai H."/>
            <person name="Hamel J.F."/>
            <person name="Liu C."/>
            <person name="Yu Y."/>
            <person name="Liu S."/>
            <person name="Lin W."/>
            <person name="Guo K."/>
            <person name="Jin S."/>
            <person name="Xu P."/>
            <person name="Storey K.B."/>
            <person name="Huan P."/>
            <person name="Zhang T."/>
            <person name="Zhou Y."/>
            <person name="Zhang J."/>
            <person name="Lin C."/>
            <person name="Li X."/>
            <person name="Xing L."/>
            <person name="Huo D."/>
            <person name="Sun M."/>
            <person name="Wang L."/>
            <person name="Mercier A."/>
            <person name="Li F."/>
            <person name="Yang H."/>
            <person name="Xiang J."/>
        </authorList>
    </citation>
    <scope>NUCLEOTIDE SEQUENCE [LARGE SCALE GENOMIC DNA]</scope>
    <source>
        <strain evidence="15">Shaxun</strain>
        <tissue evidence="15">Muscle</tissue>
    </source>
</reference>
<accession>A0A2G8LHY2</accession>
<dbReference type="STRING" id="307972.A0A2G8LHY2"/>
<keyword evidence="10" id="KW-0407">Ion channel</keyword>
<sequence>MFVLLSLFCSADGPYDVQAQTWASIDYNGTVVWWPPAVYKSACQINVQWYPFDEQQCVLKFGSWTHAGDILNLMPANREALRKHYWPNGEWYIRSTPCLRNTRNSQNVSVYEESFLGHFTTYFGMSRPEKYTKRFRNVGITFTRDALEGKRLSLQKLVMDNKGNNYTVRMRGGSNEPDPRLFLPLADKDKEMSEGMLVHKTIEELLFLTWHMKNDEDAARDRDDYKFLAMVIDRVFLIVYLLAVVGGWSGSYFKLHWLQTSSMNFSMASKRKITTKEYRSCKANYNKRC</sequence>
<feature type="domain" description="Neurotransmitter-gated ion-channel ligand-binding" evidence="14">
    <location>
        <begin position="10"/>
        <end position="111"/>
    </location>
</feature>
<dbReference type="AlphaFoldDB" id="A0A2G8LHY2"/>
<keyword evidence="16" id="KW-1185">Reference proteome</keyword>
<keyword evidence="8 15" id="KW-0675">Receptor</keyword>
<keyword evidence="5" id="KW-0770">Synapse</keyword>
<evidence type="ECO:0000256" key="4">
    <source>
        <dbReference type="ARBA" id="ARBA00022989"/>
    </source>
</evidence>
<dbReference type="GO" id="GO:0045211">
    <property type="term" value="C:postsynaptic membrane"/>
    <property type="evidence" value="ECO:0007669"/>
    <property type="project" value="InterPro"/>
</dbReference>
<evidence type="ECO:0000259" key="14">
    <source>
        <dbReference type="Pfam" id="PF02931"/>
    </source>
</evidence>
<dbReference type="PANTHER" id="PTHR18945">
    <property type="entry name" value="NEUROTRANSMITTER GATED ION CHANNEL"/>
    <property type="match status" value="1"/>
</dbReference>
<keyword evidence="7 12" id="KW-0472">Membrane</keyword>
<dbReference type="GO" id="GO:0022848">
    <property type="term" value="F:acetylcholine-gated monoatomic cation-selective channel activity"/>
    <property type="evidence" value="ECO:0007669"/>
    <property type="project" value="InterPro"/>
</dbReference>
<dbReference type="InterPro" id="IPR002394">
    <property type="entry name" value="Nicotinic_acetylcholine_rcpt"/>
</dbReference>
<evidence type="ECO:0000313" key="16">
    <source>
        <dbReference type="Proteomes" id="UP000230750"/>
    </source>
</evidence>
<dbReference type="Gene3D" id="1.20.58.390">
    <property type="entry name" value="Neurotransmitter-gated ion-channel transmembrane domain"/>
    <property type="match status" value="1"/>
</dbReference>
<feature type="transmembrane region" description="Helical" evidence="12">
    <location>
        <begin position="235"/>
        <end position="253"/>
    </location>
</feature>
<dbReference type="SUPFAM" id="SSF90112">
    <property type="entry name" value="Neurotransmitter-gated ion-channel transmembrane pore"/>
    <property type="match status" value="1"/>
</dbReference>
<evidence type="ECO:0000256" key="13">
    <source>
        <dbReference type="SAM" id="SignalP"/>
    </source>
</evidence>
<keyword evidence="9" id="KW-1071">Ligand-gated ion channel</keyword>
<dbReference type="Pfam" id="PF02931">
    <property type="entry name" value="Neur_chan_LBD"/>
    <property type="match status" value="1"/>
</dbReference>
<dbReference type="SUPFAM" id="SSF63712">
    <property type="entry name" value="Nicotinic receptor ligand binding domain-like"/>
    <property type="match status" value="1"/>
</dbReference>
<organism evidence="15 16">
    <name type="scientific">Stichopus japonicus</name>
    <name type="common">Sea cucumber</name>
    <dbReference type="NCBI Taxonomy" id="307972"/>
    <lineage>
        <taxon>Eukaryota</taxon>
        <taxon>Metazoa</taxon>
        <taxon>Echinodermata</taxon>
        <taxon>Eleutherozoa</taxon>
        <taxon>Echinozoa</taxon>
        <taxon>Holothuroidea</taxon>
        <taxon>Aspidochirotacea</taxon>
        <taxon>Aspidochirotida</taxon>
        <taxon>Stichopodidae</taxon>
        <taxon>Apostichopus</taxon>
    </lineage>
</organism>
<dbReference type="PRINTS" id="PR00254">
    <property type="entry name" value="NICOTINICR"/>
</dbReference>
<dbReference type="PROSITE" id="PS00236">
    <property type="entry name" value="NEUROTR_ION_CHANNEL"/>
    <property type="match status" value="1"/>
</dbReference>
<dbReference type="InterPro" id="IPR006201">
    <property type="entry name" value="Neur_channel"/>
</dbReference>
<evidence type="ECO:0000256" key="7">
    <source>
        <dbReference type="ARBA" id="ARBA00023136"/>
    </source>
</evidence>
<comment type="caution">
    <text evidence="15">The sequence shown here is derived from an EMBL/GenBank/DDBJ whole genome shotgun (WGS) entry which is preliminary data.</text>
</comment>
<dbReference type="Proteomes" id="UP000230750">
    <property type="component" value="Unassembled WGS sequence"/>
</dbReference>
<evidence type="ECO:0000256" key="8">
    <source>
        <dbReference type="ARBA" id="ARBA00023170"/>
    </source>
</evidence>
<keyword evidence="1" id="KW-0813">Transport</keyword>
<feature type="signal peptide" evidence="13">
    <location>
        <begin position="1"/>
        <end position="19"/>
    </location>
</feature>
<dbReference type="GO" id="GO:0004888">
    <property type="term" value="F:transmembrane signaling receptor activity"/>
    <property type="evidence" value="ECO:0007669"/>
    <property type="project" value="InterPro"/>
</dbReference>
<name>A0A2G8LHY2_STIJA</name>
<dbReference type="InterPro" id="IPR006202">
    <property type="entry name" value="Neur_chan_lig-bd"/>
</dbReference>
<dbReference type="InterPro" id="IPR038050">
    <property type="entry name" value="Neuro_actylchol_rec"/>
</dbReference>